<dbReference type="EMBL" id="JACCBH010000001">
    <property type="protein sequence ID" value="NYD53624.1"/>
    <property type="molecule type" value="Genomic_DNA"/>
</dbReference>
<dbReference type="Proteomes" id="UP000552045">
    <property type="component" value="Unassembled WGS sequence"/>
</dbReference>
<gene>
    <name evidence="2" type="ORF">BKA02_000679</name>
</gene>
<comment type="caution">
    <text evidence="2">The sequence shown here is derived from an EMBL/GenBank/DDBJ whole genome shotgun (WGS) entry which is preliminary data.</text>
</comment>
<proteinExistence type="predicted"/>
<reference evidence="2 3" key="1">
    <citation type="submission" date="2020-07" db="EMBL/GenBank/DDBJ databases">
        <title>Sequencing the genomes of 1000 actinobacteria strains.</title>
        <authorList>
            <person name="Klenk H.-P."/>
        </authorList>
    </citation>
    <scope>NUCLEOTIDE SEQUENCE [LARGE SCALE GENOMIC DNA]</scope>
    <source>
        <strain evidence="2 3">DSM 22185</strain>
    </source>
</reference>
<evidence type="ECO:0000259" key="1">
    <source>
        <dbReference type="SMART" id="SM00507"/>
    </source>
</evidence>
<dbReference type="CDD" id="cd00085">
    <property type="entry name" value="HNHc"/>
    <property type="match status" value="1"/>
</dbReference>
<protein>
    <recommendedName>
        <fullName evidence="1">HNH nuclease domain-containing protein</fullName>
    </recommendedName>
</protein>
<feature type="domain" description="HNH nuclease" evidence="1">
    <location>
        <begin position="358"/>
        <end position="411"/>
    </location>
</feature>
<name>A0A7Y9ETE2_9MICO</name>
<organism evidence="2 3">
    <name type="scientific">Microbacterium pseudoresistens</name>
    <dbReference type="NCBI Taxonomy" id="640634"/>
    <lineage>
        <taxon>Bacteria</taxon>
        <taxon>Bacillati</taxon>
        <taxon>Actinomycetota</taxon>
        <taxon>Actinomycetes</taxon>
        <taxon>Micrococcales</taxon>
        <taxon>Microbacteriaceae</taxon>
        <taxon>Microbacterium</taxon>
    </lineage>
</organism>
<evidence type="ECO:0000313" key="2">
    <source>
        <dbReference type="EMBL" id="NYD53624.1"/>
    </source>
</evidence>
<evidence type="ECO:0000313" key="3">
    <source>
        <dbReference type="Proteomes" id="UP000552045"/>
    </source>
</evidence>
<dbReference type="SMART" id="SM00507">
    <property type="entry name" value="HNHc"/>
    <property type="match status" value="1"/>
</dbReference>
<dbReference type="RefSeq" id="WP_246285965.1">
    <property type="nucleotide sequence ID" value="NZ_JACCBH010000001.1"/>
</dbReference>
<keyword evidence="3" id="KW-1185">Reference proteome</keyword>
<dbReference type="AlphaFoldDB" id="A0A7Y9ETE2"/>
<accession>A0A7Y9ETE2</accession>
<sequence length="465" mass="50995">MTDAEVVAVLSEAAEVSRHVEQIRLAAAGVIAARSTRDAGHNGLAQSRGHRSPTALVQELTGTTKAEAARQVRVGVELLDAAPEPDSTAEGGESSLPAELIQTPWHEPLRQALRAGEISSTAYDAIRRGLGEPATANPKIDADARVAFDDETREAWRQAAEQLIGEAAERTVEELRIAAQSVRDMLDPEGAEARFLARFEKRSFRTYIDDIGMRRASIVFDDEGAAFVESIRAAALRPRRGGPRFVDPDEKSRAAELVDDPRTNDQLSYDLVLDVIRAGVLAEPEQVFGTRQAGLRLVQVIDTAGRRAPVAHTEDDLVTVPAAVADRRACDAGTVNVTLDASGNPLDVGREHRLFTTRQRIALAVRDGGCRWKGCDRPASYCEAHHIDEWERDGGRTDIDRGILLCRYHHMTLHHGGWRITRNGTDDFILHNAESERTVLVPRAALRYAWGDIDPPPRRLRPAAA</sequence>
<dbReference type="InterPro" id="IPR003615">
    <property type="entry name" value="HNH_nuc"/>
</dbReference>